<dbReference type="PANTHER" id="PTHR47483">
    <property type="entry name" value="BETA-ARABINOFURANOSYLTRANSFERASE RAY1"/>
    <property type="match status" value="1"/>
</dbReference>
<feature type="domain" description="Nucleotide-diphospho-sugar transferase" evidence="2">
    <location>
        <begin position="81"/>
        <end position="158"/>
    </location>
</feature>
<evidence type="ECO:0000313" key="4">
    <source>
        <dbReference type="Proteomes" id="UP000019335"/>
    </source>
</evidence>
<keyword evidence="4" id="KW-1185">Reference proteome</keyword>
<evidence type="ECO:0000313" key="3">
    <source>
        <dbReference type="EMBL" id="EWM20159.1"/>
    </source>
</evidence>
<keyword evidence="1" id="KW-0732">Signal</keyword>
<reference evidence="3 4" key="1">
    <citation type="journal article" date="2014" name="Mol. Plant">
        <title>Chromosome Scale Genome Assembly and Transcriptome Profiling of Nannochloropsis gaditana in Nitrogen Depletion.</title>
        <authorList>
            <person name="Corteggiani Carpinelli E."/>
            <person name="Telatin A."/>
            <person name="Vitulo N."/>
            <person name="Forcato C."/>
            <person name="D'Angelo M."/>
            <person name="Schiavon R."/>
            <person name="Vezzi A."/>
            <person name="Giacometti G.M."/>
            <person name="Morosinotto T."/>
            <person name="Valle G."/>
        </authorList>
    </citation>
    <scope>NUCLEOTIDE SEQUENCE [LARGE SCALE GENOMIC DNA]</scope>
    <source>
        <strain evidence="3 4">B-31</strain>
    </source>
</reference>
<dbReference type="EMBL" id="AZIL01003300">
    <property type="protein sequence ID" value="EWM20159.1"/>
    <property type="molecule type" value="Genomic_DNA"/>
</dbReference>
<dbReference type="PANTHER" id="PTHR47483:SF1">
    <property type="entry name" value="BETA-ARABINOFURANOSYLTRANSFERASE RAY1"/>
    <property type="match status" value="1"/>
</dbReference>
<dbReference type="GO" id="GO:0016757">
    <property type="term" value="F:glycosyltransferase activity"/>
    <property type="evidence" value="ECO:0007669"/>
    <property type="project" value="InterPro"/>
</dbReference>
<gene>
    <name evidence="3" type="ORF">Naga_101441g1</name>
</gene>
<proteinExistence type="predicted"/>
<protein>
    <submittedName>
        <fullName evidence="3">Nucleotide-diphospho-sugar transferase</fullName>
    </submittedName>
</protein>
<evidence type="ECO:0000256" key="1">
    <source>
        <dbReference type="SAM" id="SignalP"/>
    </source>
</evidence>
<dbReference type="Pfam" id="PF03407">
    <property type="entry name" value="Nucleotid_trans"/>
    <property type="match status" value="1"/>
</dbReference>
<organism evidence="3 4">
    <name type="scientific">Nannochloropsis gaditana</name>
    <dbReference type="NCBI Taxonomy" id="72520"/>
    <lineage>
        <taxon>Eukaryota</taxon>
        <taxon>Sar</taxon>
        <taxon>Stramenopiles</taxon>
        <taxon>Ochrophyta</taxon>
        <taxon>Eustigmatophyceae</taxon>
        <taxon>Eustigmatales</taxon>
        <taxon>Monodopsidaceae</taxon>
        <taxon>Nannochloropsis</taxon>
    </lineage>
</organism>
<evidence type="ECO:0000259" key="2">
    <source>
        <dbReference type="Pfam" id="PF03407"/>
    </source>
</evidence>
<comment type="caution">
    <text evidence="3">The sequence shown here is derived from an EMBL/GenBank/DDBJ whole genome shotgun (WGS) entry which is preliminary data.</text>
</comment>
<dbReference type="AlphaFoldDB" id="W7TGU2"/>
<sequence>MVRHNRRNIRWAWPLLVLMLLSLYGRIHVSTDHQTMEGPSLFKRFPGYRPLGSGPLVLLGVTYGYHELLQNMLCQLAFLGVDTYTIVAFDAETYSFCQLHDLQCVPASMDIWWSSVNGWLVSSSSSHQFEYGTQGFRDVSKLKCQQVLRALRAGYDVIWPTRRRSKDQSRHCHPIRCTRRAAPYKQYKFWVLLRRALQPDDCRI</sequence>
<accession>W7TGU2</accession>
<dbReference type="InterPro" id="IPR044575">
    <property type="entry name" value="RAY1-like"/>
</dbReference>
<name>W7TGU2_9STRA</name>
<feature type="chain" id="PRO_5004904219" evidence="1">
    <location>
        <begin position="30"/>
        <end position="204"/>
    </location>
</feature>
<feature type="signal peptide" evidence="1">
    <location>
        <begin position="1"/>
        <end position="29"/>
    </location>
</feature>
<keyword evidence="3" id="KW-0808">Transferase</keyword>
<dbReference type="InterPro" id="IPR005069">
    <property type="entry name" value="Nucl-diP-sugar_transferase"/>
</dbReference>
<dbReference type="Proteomes" id="UP000019335">
    <property type="component" value="Unassembled WGS sequence"/>
</dbReference>
<dbReference type="OrthoDB" id="540503at2759"/>